<dbReference type="Proteomes" id="UP000789525">
    <property type="component" value="Unassembled WGS sequence"/>
</dbReference>
<comment type="caution">
    <text evidence="1">The sequence shown here is derived from an EMBL/GenBank/DDBJ whole genome shotgun (WGS) entry which is preliminary data.</text>
</comment>
<name>A0ACA9MV07_9GLOM</name>
<feature type="non-terminal residue" evidence="1">
    <location>
        <position position="1"/>
    </location>
</feature>
<dbReference type="EMBL" id="CAJVPT010016052">
    <property type="protein sequence ID" value="CAG8616092.1"/>
    <property type="molecule type" value="Genomic_DNA"/>
</dbReference>
<reference evidence="1" key="1">
    <citation type="submission" date="2021-06" db="EMBL/GenBank/DDBJ databases">
        <authorList>
            <person name="Kallberg Y."/>
            <person name="Tangrot J."/>
            <person name="Rosling A."/>
        </authorList>
    </citation>
    <scope>NUCLEOTIDE SEQUENCE</scope>
    <source>
        <strain evidence="1">CL356</strain>
    </source>
</reference>
<keyword evidence="2" id="KW-1185">Reference proteome</keyword>
<accession>A0ACA9MV07</accession>
<protein>
    <submittedName>
        <fullName evidence="1">1024_t:CDS:1</fullName>
    </submittedName>
</protein>
<evidence type="ECO:0000313" key="1">
    <source>
        <dbReference type="EMBL" id="CAG8616092.1"/>
    </source>
</evidence>
<gene>
    <name evidence="1" type="ORF">ACOLOM_LOCUS7171</name>
</gene>
<evidence type="ECO:0000313" key="2">
    <source>
        <dbReference type="Proteomes" id="UP000789525"/>
    </source>
</evidence>
<proteinExistence type="predicted"/>
<sequence>AGISRAHPQARPPTGATTTTNRAYDATRLTGLQQMPQTIALVGEGGGAGLFSHSRNAGDSIRRGPPSGVRSPGSVVSQSERDTSAWESASNATDSTWNNRFAMLGNEDEDTATISDGSDEMDGARISHQVASLVTQDDDDFFPPIQSETIPPWKQSGPIQFVEIQEATLSKSGLLKDRHSKMFKCPVHNSAFELYLYVRSGEEFDI</sequence>
<organism evidence="1 2">
    <name type="scientific">Acaulospora colombiana</name>
    <dbReference type="NCBI Taxonomy" id="27376"/>
    <lineage>
        <taxon>Eukaryota</taxon>
        <taxon>Fungi</taxon>
        <taxon>Fungi incertae sedis</taxon>
        <taxon>Mucoromycota</taxon>
        <taxon>Glomeromycotina</taxon>
        <taxon>Glomeromycetes</taxon>
        <taxon>Diversisporales</taxon>
        <taxon>Acaulosporaceae</taxon>
        <taxon>Acaulospora</taxon>
    </lineage>
</organism>